<sequence length="430" mass="50091">MKEDFLHYIWQHQYFDKSNLLTVRQEPVQVYRTGFLNSNAGPDFLDAQVKIGQEIWNGSVEIHLKAADWLKHHHEQDARYDQVILHVVWENDQDQQRTDGSLIPVLELKNRVQAGLLQTYLNLKANPYTIPCTPFLPEVPEITKLQMLDRVLLERLEQKGNILTEQLDQSQQHWEEVTYRAIAANFGFKINKEPFSRLSKSLPYAILRRHRHQFFQLEALLFGQAGFLTEEYCQDEYLDELRKEFNYLSHKYSLPTGLQKSDWNFLRLRPANFPTVRLAQLAAFLHNKDYLFSTLLELKALPDYQKFFTATVSPYWQKHYMPGRASKSNQTGMGKDSILGLILNTVVPLLFAYARAIDSQPLIDKALNLLENIPAEHNSITRIYEELSFRNKSAQDSQAFLQLNQQYCTPRQCLACSIGHYILKKQKVAA</sequence>
<name>A0A5M6CY15_9BACT</name>
<dbReference type="InterPro" id="IPR021272">
    <property type="entry name" value="DUF2851"/>
</dbReference>
<reference evidence="1 2" key="1">
    <citation type="submission" date="2019-09" db="EMBL/GenBank/DDBJ databases">
        <title>Genome sequence and assembly of Adhaeribacter sp.</title>
        <authorList>
            <person name="Chhetri G."/>
        </authorList>
    </citation>
    <scope>NUCLEOTIDE SEQUENCE [LARGE SCALE GENOMIC DNA]</scope>
    <source>
        <strain evidence="1 2">DK36</strain>
    </source>
</reference>
<dbReference type="Proteomes" id="UP000323426">
    <property type="component" value="Unassembled WGS sequence"/>
</dbReference>
<evidence type="ECO:0000313" key="1">
    <source>
        <dbReference type="EMBL" id="KAA5540118.1"/>
    </source>
</evidence>
<accession>A0A5M6CY15</accession>
<dbReference type="AlphaFoldDB" id="A0A5M6CY15"/>
<keyword evidence="2" id="KW-1185">Reference proteome</keyword>
<comment type="caution">
    <text evidence="1">The sequence shown here is derived from an EMBL/GenBank/DDBJ whole genome shotgun (WGS) entry which is preliminary data.</text>
</comment>
<evidence type="ECO:0000313" key="2">
    <source>
        <dbReference type="Proteomes" id="UP000323426"/>
    </source>
</evidence>
<proteinExistence type="predicted"/>
<organism evidence="1 2">
    <name type="scientific">Adhaeribacter rhizoryzae</name>
    <dbReference type="NCBI Taxonomy" id="2607907"/>
    <lineage>
        <taxon>Bacteria</taxon>
        <taxon>Pseudomonadati</taxon>
        <taxon>Bacteroidota</taxon>
        <taxon>Cytophagia</taxon>
        <taxon>Cytophagales</taxon>
        <taxon>Hymenobacteraceae</taxon>
        <taxon>Adhaeribacter</taxon>
    </lineage>
</organism>
<dbReference type="Pfam" id="PF11013">
    <property type="entry name" value="DUF2851"/>
    <property type="match status" value="1"/>
</dbReference>
<protein>
    <submittedName>
        <fullName evidence="1">DUF2851 family protein</fullName>
    </submittedName>
</protein>
<dbReference type="RefSeq" id="WP_150092483.1">
    <property type="nucleotide sequence ID" value="NZ_VWSF01000028.1"/>
</dbReference>
<dbReference type="EMBL" id="VWSF01000028">
    <property type="protein sequence ID" value="KAA5540118.1"/>
    <property type="molecule type" value="Genomic_DNA"/>
</dbReference>
<gene>
    <name evidence="1" type="ORF">F0145_23100</name>
</gene>